<evidence type="ECO:0000313" key="3">
    <source>
        <dbReference type="Proteomes" id="UP000277457"/>
    </source>
</evidence>
<evidence type="ECO:0000313" key="2">
    <source>
        <dbReference type="EMBL" id="RLE08187.1"/>
    </source>
</evidence>
<dbReference type="AlphaFoldDB" id="A0A662D645"/>
<accession>A0A662D645</accession>
<sequence length="324" mass="36559">MKKSFLTILFLGMVIYFGVGVVSPVFAYNIQKLANVPVENDFTLGPGKIEVFLDPGSTTTRNLLITNRLGKTMDFKVEIEDFEGSPTGERAAVLLGGKRGPYSLKDYLHPELSEFTLAHGERMVLPVEISIPEGMEPGGLYGSVLISTSPPEKIPEREEGVAKGQVRIVGRVGTLFFVRTKGEVNEEGALEKFDTTGSKRFYQKGPISFTILYRNTGNVHLDPYGIVEIKNILGKKIGEIEVEPYFAMPKSLRYREVKWERGLALGHYTATLFLNRGYQDIIDTAKINFWIFPWKILLIAGIAIFSIIWFIWWIATHFEIRRKS</sequence>
<protein>
    <recommendedName>
        <fullName evidence="4">DUF916 domain-containing protein</fullName>
    </recommendedName>
</protein>
<evidence type="ECO:0008006" key="4">
    <source>
        <dbReference type="Google" id="ProtNLM"/>
    </source>
</evidence>
<gene>
    <name evidence="2" type="ORF">DRZ78_01550</name>
</gene>
<reference evidence="2 3" key="1">
    <citation type="submission" date="2018-06" db="EMBL/GenBank/DDBJ databases">
        <title>Extensive metabolic versatility and redundancy in microbially diverse, dynamic hydrothermal sediments.</title>
        <authorList>
            <person name="Dombrowski N."/>
            <person name="Teske A."/>
            <person name="Baker B.J."/>
        </authorList>
    </citation>
    <scope>NUCLEOTIDE SEQUENCE [LARGE SCALE GENOMIC DNA]</scope>
    <source>
        <strain evidence="2">B7_G13</strain>
    </source>
</reference>
<name>A0A662D645_UNCAE</name>
<feature type="transmembrane region" description="Helical" evidence="1">
    <location>
        <begin position="292"/>
        <end position="315"/>
    </location>
</feature>
<organism evidence="2 3">
    <name type="scientific">Aerophobetes bacterium</name>
    <dbReference type="NCBI Taxonomy" id="2030807"/>
    <lineage>
        <taxon>Bacteria</taxon>
        <taxon>Candidatus Aerophobota</taxon>
    </lineage>
</organism>
<keyword evidence="1" id="KW-0472">Membrane</keyword>
<dbReference type="Proteomes" id="UP000277457">
    <property type="component" value="Unassembled WGS sequence"/>
</dbReference>
<comment type="caution">
    <text evidence="2">The sequence shown here is derived from an EMBL/GenBank/DDBJ whole genome shotgun (WGS) entry which is preliminary data.</text>
</comment>
<proteinExistence type="predicted"/>
<keyword evidence="1" id="KW-0812">Transmembrane</keyword>
<evidence type="ECO:0000256" key="1">
    <source>
        <dbReference type="SAM" id="Phobius"/>
    </source>
</evidence>
<dbReference type="EMBL" id="QMPY01000040">
    <property type="protein sequence ID" value="RLE08187.1"/>
    <property type="molecule type" value="Genomic_DNA"/>
</dbReference>
<keyword evidence="1" id="KW-1133">Transmembrane helix</keyword>